<dbReference type="PROSITE" id="PS51194">
    <property type="entry name" value="HELICASE_CTER"/>
    <property type="match status" value="1"/>
</dbReference>
<evidence type="ECO:0000313" key="3">
    <source>
        <dbReference type="EMBL" id="KAA1258013.1"/>
    </source>
</evidence>
<protein>
    <submittedName>
        <fullName evidence="3">ATP-dependent helicase HepA</fullName>
    </submittedName>
</protein>
<dbReference type="CDD" id="cd18793">
    <property type="entry name" value="SF2_C_SNF"/>
    <property type="match status" value="1"/>
</dbReference>
<keyword evidence="3" id="KW-0347">Helicase</keyword>
<dbReference type="InterPro" id="IPR027417">
    <property type="entry name" value="P-loop_NTPase"/>
</dbReference>
<accession>A0A5B1CEX4</accession>
<dbReference type="SMART" id="SM00490">
    <property type="entry name" value="HELICc"/>
    <property type="match status" value="1"/>
</dbReference>
<dbReference type="SUPFAM" id="SSF52540">
    <property type="entry name" value="P-loop containing nucleoside triphosphate hydrolases"/>
    <property type="match status" value="1"/>
</dbReference>
<gene>
    <name evidence="3" type="ORF">LF1_05040</name>
</gene>
<dbReference type="Proteomes" id="UP000322699">
    <property type="component" value="Unassembled WGS sequence"/>
</dbReference>
<keyword evidence="3" id="KW-0547">Nucleotide-binding</keyword>
<proteinExistence type="predicted"/>
<dbReference type="Pfam" id="PF00271">
    <property type="entry name" value="Helicase_C"/>
    <property type="match status" value="1"/>
</dbReference>
<reference evidence="3 4" key="1">
    <citation type="submission" date="2019-08" db="EMBL/GenBank/DDBJ databases">
        <title>Deep-cultivation of Planctomycetes and their phenomic and genomic characterization uncovers novel biology.</title>
        <authorList>
            <person name="Wiegand S."/>
            <person name="Jogler M."/>
            <person name="Boedeker C."/>
            <person name="Pinto D."/>
            <person name="Vollmers J."/>
            <person name="Rivas-Marin E."/>
            <person name="Kohn T."/>
            <person name="Peeters S.H."/>
            <person name="Heuer A."/>
            <person name="Rast P."/>
            <person name="Oberbeckmann S."/>
            <person name="Bunk B."/>
            <person name="Jeske O."/>
            <person name="Meyerdierks A."/>
            <person name="Storesund J.E."/>
            <person name="Kallscheuer N."/>
            <person name="Luecker S."/>
            <person name="Lage O.M."/>
            <person name="Pohl T."/>
            <person name="Merkel B.J."/>
            <person name="Hornburger P."/>
            <person name="Mueller R.-W."/>
            <person name="Bruemmer F."/>
            <person name="Labrenz M."/>
            <person name="Spormann A.M."/>
            <person name="Op Den Camp H."/>
            <person name="Overmann J."/>
            <person name="Amann R."/>
            <person name="Jetten M.S.M."/>
            <person name="Mascher T."/>
            <person name="Medema M.H."/>
            <person name="Devos D.P."/>
            <person name="Kaster A.-K."/>
            <person name="Ovreas L."/>
            <person name="Rohde M."/>
            <person name="Galperin M.Y."/>
            <person name="Jogler C."/>
        </authorList>
    </citation>
    <scope>NUCLEOTIDE SEQUENCE [LARGE SCALE GENOMIC DNA]</scope>
    <source>
        <strain evidence="3 4">LF1</strain>
    </source>
</reference>
<dbReference type="RefSeq" id="WP_068264211.1">
    <property type="nucleotide sequence ID" value="NZ_LWSK01000057.1"/>
</dbReference>
<dbReference type="PANTHER" id="PTHR45766">
    <property type="entry name" value="DNA ANNEALING HELICASE AND ENDONUCLEASE ZRANB3 FAMILY MEMBER"/>
    <property type="match status" value="1"/>
</dbReference>
<sequence length="659" mass="75251">MLTATPVNNRLVDFQHMIELFSRGETAYFNEAPLGIHSLSGHIRKLEKEIEASVSADGDEPALLNMADAGEVMNQDELFKELVVQRSRAYVVESMQTEDAGVAMFPEPRAPKVVPYSVKQTYGKLLKMVEDAFKKEKPLFSLAIYYPLAYPAPGQEVTEDSDQTIKFDENRQKQVVALIRTNFLKRFESSAEAFRQSCWALLKKLLAWVEVHVETKGEKGRLDRWKSQHADLIGYTPLFADVEEDAEDDLLEPELLEAVVRVDRKLYDVAEIINETLLDLDQIATFLEELEKFKPSQDKKLTALIKLLKNDSVLKKHKVLIFSEFMTTARYLKKQLIEAGIEGVDEIDSAVNTKGRGRMIQQFAPYYNGTTSGELADAGLPETRVLISTDVLSEGLNLQDATRLINYDIHWNPVRLMQRIGRVDRRMNTEVEAQILTDHPDQKKIRGTVSYYNFLPPDELNELLSLYRTVTKKTLRISKTLGIEGRKLLTEDDDYEDLKNFNDQYQGTKTLTEQLHIELQRMFKDDPDLEEQIRSLPNRIFSGKSHPRKGTKAVFFCYARPAEDHAASKASGEPVWTLEAGDSAWYLYDIKSEKIITDTAEIVECIRSTAETPRVCKLDPPSLTKIREKLDKHLKNAYLKKVQAPIGVKPVLRAWMELN</sequence>
<evidence type="ECO:0000313" key="4">
    <source>
        <dbReference type="Proteomes" id="UP000322699"/>
    </source>
</evidence>
<dbReference type="GO" id="GO:0016787">
    <property type="term" value="F:hydrolase activity"/>
    <property type="evidence" value="ECO:0007669"/>
    <property type="project" value="UniProtKB-KW"/>
</dbReference>
<dbReference type="Gene3D" id="3.40.50.300">
    <property type="entry name" value="P-loop containing nucleotide triphosphate hydrolases"/>
    <property type="match status" value="1"/>
</dbReference>
<evidence type="ECO:0000256" key="1">
    <source>
        <dbReference type="ARBA" id="ARBA00022801"/>
    </source>
</evidence>
<dbReference type="AlphaFoldDB" id="A0A5B1CEX4"/>
<keyword evidence="3" id="KW-0067">ATP-binding</keyword>
<evidence type="ECO:0000259" key="2">
    <source>
        <dbReference type="PROSITE" id="PS51194"/>
    </source>
</evidence>
<keyword evidence="4" id="KW-1185">Reference proteome</keyword>
<dbReference type="OrthoDB" id="9814088at2"/>
<keyword evidence="1" id="KW-0378">Hydrolase</keyword>
<organism evidence="3 4">
    <name type="scientific">Rubripirellula obstinata</name>
    <dbReference type="NCBI Taxonomy" id="406547"/>
    <lineage>
        <taxon>Bacteria</taxon>
        <taxon>Pseudomonadati</taxon>
        <taxon>Planctomycetota</taxon>
        <taxon>Planctomycetia</taxon>
        <taxon>Pirellulales</taxon>
        <taxon>Pirellulaceae</taxon>
        <taxon>Rubripirellula</taxon>
    </lineage>
</organism>
<comment type="caution">
    <text evidence="3">The sequence shown here is derived from an EMBL/GenBank/DDBJ whole genome shotgun (WGS) entry which is preliminary data.</text>
</comment>
<dbReference type="PANTHER" id="PTHR45766:SF6">
    <property type="entry name" value="SWI_SNF-RELATED MATRIX-ASSOCIATED ACTIN-DEPENDENT REGULATOR OF CHROMATIN SUBFAMILY A-LIKE PROTEIN 1"/>
    <property type="match status" value="1"/>
</dbReference>
<dbReference type="InterPro" id="IPR049730">
    <property type="entry name" value="SNF2/RAD54-like_C"/>
</dbReference>
<dbReference type="EMBL" id="VRLW01000001">
    <property type="protein sequence ID" value="KAA1258013.1"/>
    <property type="molecule type" value="Genomic_DNA"/>
</dbReference>
<dbReference type="GO" id="GO:0004386">
    <property type="term" value="F:helicase activity"/>
    <property type="evidence" value="ECO:0007669"/>
    <property type="project" value="UniProtKB-KW"/>
</dbReference>
<feature type="domain" description="Helicase C-terminal" evidence="2">
    <location>
        <begin position="300"/>
        <end position="468"/>
    </location>
</feature>
<dbReference type="InterPro" id="IPR001650">
    <property type="entry name" value="Helicase_C-like"/>
</dbReference>
<name>A0A5B1CEX4_9BACT</name>